<dbReference type="GeneID" id="81587180"/>
<evidence type="ECO:0000313" key="3">
    <source>
        <dbReference type="EMBL" id="KAJ5602925.1"/>
    </source>
</evidence>
<accession>A0AAD6E6H1</accession>
<keyword evidence="4" id="KW-1185">Reference proteome</keyword>
<keyword evidence="2" id="KW-1133">Transmembrane helix</keyword>
<feature type="transmembrane region" description="Helical" evidence="2">
    <location>
        <begin position="16"/>
        <end position="47"/>
    </location>
</feature>
<sequence>MDPIARFEVLPLPLQFLIVGAVGAILIPIIAGLVVVCLMIASALGLIDWDRSGSKKQAIAKVDPIPDSTEKTSNLSNGGNRTETDIEGEADLQMEINFLEEKLHACKDKLARSR</sequence>
<organism evidence="3 4">
    <name type="scientific">Penicillium hordei</name>
    <dbReference type="NCBI Taxonomy" id="40994"/>
    <lineage>
        <taxon>Eukaryota</taxon>
        <taxon>Fungi</taxon>
        <taxon>Dikarya</taxon>
        <taxon>Ascomycota</taxon>
        <taxon>Pezizomycotina</taxon>
        <taxon>Eurotiomycetes</taxon>
        <taxon>Eurotiomycetidae</taxon>
        <taxon>Eurotiales</taxon>
        <taxon>Aspergillaceae</taxon>
        <taxon>Penicillium</taxon>
    </lineage>
</organism>
<feature type="region of interest" description="Disordered" evidence="1">
    <location>
        <begin position="64"/>
        <end position="86"/>
    </location>
</feature>
<gene>
    <name evidence="3" type="ORF">N7537_005881</name>
</gene>
<evidence type="ECO:0000313" key="4">
    <source>
        <dbReference type="Proteomes" id="UP001213799"/>
    </source>
</evidence>
<dbReference type="Proteomes" id="UP001213799">
    <property type="component" value="Unassembled WGS sequence"/>
</dbReference>
<protein>
    <submittedName>
        <fullName evidence="3">Uncharacterized protein</fullName>
    </submittedName>
</protein>
<dbReference type="AlphaFoldDB" id="A0AAD6E6H1"/>
<keyword evidence="2" id="KW-0472">Membrane</keyword>
<reference evidence="3" key="2">
    <citation type="submission" date="2023-01" db="EMBL/GenBank/DDBJ databases">
        <authorList>
            <person name="Petersen C."/>
        </authorList>
    </citation>
    <scope>NUCLEOTIDE SEQUENCE</scope>
    <source>
        <strain evidence="3">IBT 12815</strain>
    </source>
</reference>
<name>A0AAD6E6H1_9EURO</name>
<evidence type="ECO:0000256" key="2">
    <source>
        <dbReference type="SAM" id="Phobius"/>
    </source>
</evidence>
<dbReference type="RefSeq" id="XP_056752723.1">
    <property type="nucleotide sequence ID" value="XM_056896938.1"/>
</dbReference>
<reference evidence="3" key="1">
    <citation type="journal article" date="2023" name="IMA Fungus">
        <title>Comparative genomic study of the Penicillium genus elucidates a diverse pangenome and 15 lateral gene transfer events.</title>
        <authorList>
            <person name="Petersen C."/>
            <person name="Sorensen T."/>
            <person name="Nielsen M.R."/>
            <person name="Sondergaard T.E."/>
            <person name="Sorensen J.L."/>
            <person name="Fitzpatrick D.A."/>
            <person name="Frisvad J.C."/>
            <person name="Nielsen K.L."/>
        </authorList>
    </citation>
    <scope>NUCLEOTIDE SEQUENCE</scope>
    <source>
        <strain evidence="3">IBT 12815</strain>
    </source>
</reference>
<evidence type="ECO:0000256" key="1">
    <source>
        <dbReference type="SAM" id="MobiDB-lite"/>
    </source>
</evidence>
<dbReference type="EMBL" id="JAQJAE010000003">
    <property type="protein sequence ID" value="KAJ5602925.1"/>
    <property type="molecule type" value="Genomic_DNA"/>
</dbReference>
<keyword evidence="2" id="KW-0812">Transmembrane</keyword>
<feature type="compositionally biased region" description="Polar residues" evidence="1">
    <location>
        <begin position="71"/>
        <end position="81"/>
    </location>
</feature>
<proteinExistence type="predicted"/>
<comment type="caution">
    <text evidence="3">The sequence shown here is derived from an EMBL/GenBank/DDBJ whole genome shotgun (WGS) entry which is preliminary data.</text>
</comment>